<dbReference type="EMBL" id="JADNRY010000137">
    <property type="protein sequence ID" value="KAF9063840.1"/>
    <property type="molecule type" value="Genomic_DNA"/>
</dbReference>
<evidence type="ECO:0000259" key="11">
    <source>
        <dbReference type="Pfam" id="PF05199"/>
    </source>
</evidence>
<keyword evidence="6" id="KW-0560">Oxidoreductase</keyword>
<evidence type="ECO:0000256" key="6">
    <source>
        <dbReference type="ARBA" id="ARBA00023002"/>
    </source>
</evidence>
<keyword evidence="3" id="KW-0285">Flavoprotein</keyword>
<dbReference type="PIRSF" id="PIRSF000137">
    <property type="entry name" value="Alcohol_oxidase"/>
    <property type="match status" value="1"/>
</dbReference>
<evidence type="ECO:0000313" key="12">
    <source>
        <dbReference type="EMBL" id="KAF9063840.1"/>
    </source>
</evidence>
<evidence type="ECO:0000313" key="13">
    <source>
        <dbReference type="Proteomes" id="UP000772434"/>
    </source>
</evidence>
<gene>
    <name evidence="12" type="ORF">BDP27DRAFT_1367704</name>
</gene>
<feature type="domain" description="Glucose-methanol-choline oxidoreductase C-terminal" evidence="11">
    <location>
        <begin position="438"/>
        <end position="563"/>
    </location>
</feature>
<evidence type="ECO:0000256" key="4">
    <source>
        <dbReference type="ARBA" id="ARBA00022729"/>
    </source>
</evidence>
<dbReference type="GO" id="GO:0050660">
    <property type="term" value="F:flavin adenine dinucleotide binding"/>
    <property type="evidence" value="ECO:0007669"/>
    <property type="project" value="InterPro"/>
</dbReference>
<dbReference type="Pfam" id="PF00732">
    <property type="entry name" value="GMC_oxred_N"/>
    <property type="match status" value="1"/>
</dbReference>
<evidence type="ECO:0000256" key="7">
    <source>
        <dbReference type="ARBA" id="ARBA00023180"/>
    </source>
</evidence>
<dbReference type="Pfam" id="PF05199">
    <property type="entry name" value="GMC_oxred_C"/>
    <property type="match status" value="1"/>
</dbReference>
<dbReference type="SUPFAM" id="SSF51905">
    <property type="entry name" value="FAD/NAD(P)-binding domain"/>
    <property type="match status" value="1"/>
</dbReference>
<feature type="binding site" evidence="9">
    <location>
        <begin position="99"/>
        <end position="102"/>
    </location>
    <ligand>
        <name>FAD</name>
        <dbReference type="ChEBI" id="CHEBI:57692"/>
    </ligand>
</feature>
<accession>A0A9P5U1N4</accession>
<keyword evidence="7" id="KW-0325">Glycoprotein</keyword>
<sequence>MTLPANISQKFDYLIVGAGTAGTTLAAKLSENPNITVGLIEAGEYVTDMTDITVPGMAKKVRGNERIDWNFYTTSQVGCNGRKIVQPRGKLVGGSSGINYMVMGRGSREEYDALEALGNPGWNWNSLLPYMEQIEGSPELPPQLAKVYPEYRRDEHHKTSGLIKTSFPLYFYDLHMSFLNTVHKLGVPINLDPGNGVNWGALTGLNSIDPQTATRSYAATAFYEPNASRKNLVLFANTRATKVVFESENGALVATGVQVISDGDLCILSGGKEVILAAGSFGSPQLLELSGVTLNAEDHCFTPFVYEISNQYETLEVLGDPERFQQELKLQWCYADKSPINQSFLTYTFSQEFQQGMLTSLHSMYSYLPLDKVMSKEELALFLQQLNQDIGDADVFNQKKLGFIKEWIQTGKHAQIDPNFKAKENTHYHTILTGLLHPLSKGSSHIASSDPLVHPNIDPGYLKNPLDVQALVAGLRFCERIIGTAPYADAILKDNEKIEAFVREKVQPFHHQVGTASMLPQADGGVVDYNLKVYGTRNLRVVDASILPLEVSHHIQETVYAVALKAADLIISDSDK</sequence>
<comment type="similarity">
    <text evidence="2">Belongs to the GMC oxidoreductase family.</text>
</comment>
<feature type="active site" description="Proton acceptor" evidence="8">
    <location>
        <position position="554"/>
    </location>
</feature>
<organism evidence="12 13">
    <name type="scientific">Rhodocollybia butyracea</name>
    <dbReference type="NCBI Taxonomy" id="206335"/>
    <lineage>
        <taxon>Eukaryota</taxon>
        <taxon>Fungi</taxon>
        <taxon>Dikarya</taxon>
        <taxon>Basidiomycota</taxon>
        <taxon>Agaricomycotina</taxon>
        <taxon>Agaricomycetes</taxon>
        <taxon>Agaricomycetidae</taxon>
        <taxon>Agaricales</taxon>
        <taxon>Marasmiineae</taxon>
        <taxon>Omphalotaceae</taxon>
        <taxon>Rhodocollybia</taxon>
    </lineage>
</organism>
<evidence type="ECO:0000256" key="9">
    <source>
        <dbReference type="PIRSR" id="PIRSR000137-2"/>
    </source>
</evidence>
<protein>
    <submittedName>
        <fullName evidence="12">Alcohol oxidase</fullName>
    </submittedName>
</protein>
<dbReference type="GO" id="GO:0016614">
    <property type="term" value="F:oxidoreductase activity, acting on CH-OH group of donors"/>
    <property type="evidence" value="ECO:0007669"/>
    <property type="project" value="InterPro"/>
</dbReference>
<feature type="domain" description="Glucose-methanol-choline oxidoreductase N-terminal" evidence="10">
    <location>
        <begin position="11"/>
        <end position="293"/>
    </location>
</feature>
<dbReference type="PANTHER" id="PTHR11552">
    <property type="entry name" value="GLUCOSE-METHANOL-CHOLINE GMC OXIDOREDUCTASE"/>
    <property type="match status" value="1"/>
</dbReference>
<evidence type="ECO:0000256" key="8">
    <source>
        <dbReference type="PIRSR" id="PIRSR000137-1"/>
    </source>
</evidence>
<dbReference type="AlphaFoldDB" id="A0A9P5U1N4"/>
<evidence type="ECO:0000256" key="1">
    <source>
        <dbReference type="ARBA" id="ARBA00001974"/>
    </source>
</evidence>
<dbReference type="InterPro" id="IPR007867">
    <property type="entry name" value="GMC_OxRtase_C"/>
</dbReference>
<keyword evidence="5 9" id="KW-0274">FAD</keyword>
<dbReference type="InterPro" id="IPR036188">
    <property type="entry name" value="FAD/NAD-bd_sf"/>
</dbReference>
<dbReference type="InterPro" id="IPR012132">
    <property type="entry name" value="GMC_OxRdtase"/>
</dbReference>
<evidence type="ECO:0000256" key="2">
    <source>
        <dbReference type="ARBA" id="ARBA00010790"/>
    </source>
</evidence>
<keyword evidence="13" id="KW-1185">Reference proteome</keyword>
<dbReference type="OrthoDB" id="269227at2759"/>
<dbReference type="PANTHER" id="PTHR11552:SF201">
    <property type="entry name" value="GLUCOSE-METHANOL-CHOLINE OXIDOREDUCTASE N-TERMINAL DOMAIN-CONTAINING PROTEIN"/>
    <property type="match status" value="1"/>
</dbReference>
<dbReference type="Gene3D" id="3.30.560.10">
    <property type="entry name" value="Glucose Oxidase, domain 3"/>
    <property type="match status" value="1"/>
</dbReference>
<keyword evidence="4" id="KW-0732">Signal</keyword>
<feature type="active site" description="Proton donor" evidence="8">
    <location>
        <position position="511"/>
    </location>
</feature>
<dbReference type="Proteomes" id="UP000772434">
    <property type="component" value="Unassembled WGS sequence"/>
</dbReference>
<dbReference type="Gene3D" id="3.50.50.60">
    <property type="entry name" value="FAD/NAD(P)-binding domain"/>
    <property type="match status" value="1"/>
</dbReference>
<name>A0A9P5U1N4_9AGAR</name>
<evidence type="ECO:0000256" key="3">
    <source>
        <dbReference type="ARBA" id="ARBA00022630"/>
    </source>
</evidence>
<proteinExistence type="inferred from homology"/>
<dbReference type="InterPro" id="IPR000172">
    <property type="entry name" value="GMC_OxRdtase_N"/>
</dbReference>
<evidence type="ECO:0000259" key="10">
    <source>
        <dbReference type="Pfam" id="PF00732"/>
    </source>
</evidence>
<comment type="cofactor">
    <cofactor evidence="1 9">
        <name>FAD</name>
        <dbReference type="ChEBI" id="CHEBI:57692"/>
    </cofactor>
</comment>
<reference evidence="12" key="1">
    <citation type="submission" date="2020-11" db="EMBL/GenBank/DDBJ databases">
        <authorList>
            <consortium name="DOE Joint Genome Institute"/>
            <person name="Ahrendt S."/>
            <person name="Riley R."/>
            <person name="Andreopoulos W."/>
            <person name="Labutti K."/>
            <person name="Pangilinan J."/>
            <person name="Ruiz-Duenas F.J."/>
            <person name="Barrasa J.M."/>
            <person name="Sanchez-Garcia M."/>
            <person name="Camarero S."/>
            <person name="Miyauchi S."/>
            <person name="Serrano A."/>
            <person name="Linde D."/>
            <person name="Babiker R."/>
            <person name="Drula E."/>
            <person name="Ayuso-Fernandez I."/>
            <person name="Pacheco R."/>
            <person name="Padilla G."/>
            <person name="Ferreira P."/>
            <person name="Barriuso J."/>
            <person name="Kellner H."/>
            <person name="Castanera R."/>
            <person name="Alfaro M."/>
            <person name="Ramirez L."/>
            <person name="Pisabarro A.G."/>
            <person name="Kuo A."/>
            <person name="Tritt A."/>
            <person name="Lipzen A."/>
            <person name="He G."/>
            <person name="Yan M."/>
            <person name="Ng V."/>
            <person name="Cullen D."/>
            <person name="Martin F."/>
            <person name="Rosso M.-N."/>
            <person name="Henrissat B."/>
            <person name="Hibbett D."/>
            <person name="Martinez A.T."/>
            <person name="Grigoriev I.V."/>
        </authorList>
    </citation>
    <scope>NUCLEOTIDE SEQUENCE</scope>
    <source>
        <strain evidence="12">AH 40177</strain>
    </source>
</reference>
<dbReference type="SUPFAM" id="SSF54373">
    <property type="entry name" value="FAD-linked reductases, C-terminal domain"/>
    <property type="match status" value="1"/>
</dbReference>
<evidence type="ECO:0000256" key="5">
    <source>
        <dbReference type="ARBA" id="ARBA00022827"/>
    </source>
</evidence>
<comment type="caution">
    <text evidence="12">The sequence shown here is derived from an EMBL/GenBank/DDBJ whole genome shotgun (WGS) entry which is preliminary data.</text>
</comment>